<dbReference type="PANTHER" id="PTHR39338:SF6">
    <property type="entry name" value="BLL5662 PROTEIN"/>
    <property type="match status" value="1"/>
</dbReference>
<dbReference type="Pfam" id="PF05762">
    <property type="entry name" value="VWA_CoxE"/>
    <property type="match status" value="1"/>
</dbReference>
<name>A0A8J3QSZ8_9ACTN</name>
<organism evidence="3 4">
    <name type="scientific">Rugosimonospora africana</name>
    <dbReference type="NCBI Taxonomy" id="556532"/>
    <lineage>
        <taxon>Bacteria</taxon>
        <taxon>Bacillati</taxon>
        <taxon>Actinomycetota</taxon>
        <taxon>Actinomycetes</taxon>
        <taxon>Micromonosporales</taxon>
        <taxon>Micromonosporaceae</taxon>
        <taxon>Rugosimonospora</taxon>
    </lineage>
</organism>
<accession>A0A8J3QSZ8</accession>
<feature type="region of interest" description="Disordered" evidence="1">
    <location>
        <begin position="104"/>
        <end position="162"/>
    </location>
</feature>
<dbReference type="CDD" id="cd00198">
    <property type="entry name" value="vWFA"/>
    <property type="match status" value="1"/>
</dbReference>
<dbReference type="Proteomes" id="UP000642748">
    <property type="component" value="Unassembled WGS sequence"/>
</dbReference>
<keyword evidence="4" id="KW-1185">Reference proteome</keyword>
<dbReference type="InterPro" id="IPR008912">
    <property type="entry name" value="Uncharacterised_CoxE"/>
</dbReference>
<feature type="compositionally biased region" description="Pro residues" evidence="1">
    <location>
        <begin position="111"/>
        <end position="120"/>
    </location>
</feature>
<dbReference type="AlphaFoldDB" id="A0A8J3QSZ8"/>
<dbReference type="InterPro" id="IPR036465">
    <property type="entry name" value="vWFA_dom_sf"/>
</dbReference>
<gene>
    <name evidence="3" type="ORF">Raf01_45710</name>
</gene>
<comment type="caution">
    <text evidence="3">The sequence shown here is derived from an EMBL/GenBank/DDBJ whole genome shotgun (WGS) entry which is preliminary data.</text>
</comment>
<dbReference type="PIRSF" id="PIRSF010256">
    <property type="entry name" value="CoxE_vWa"/>
    <property type="match status" value="1"/>
</dbReference>
<dbReference type="InterPro" id="IPR011195">
    <property type="entry name" value="UCP010256"/>
</dbReference>
<dbReference type="SMART" id="SM00327">
    <property type="entry name" value="VWA"/>
    <property type="match status" value="1"/>
</dbReference>
<dbReference type="InterPro" id="IPR002035">
    <property type="entry name" value="VWF_A"/>
</dbReference>
<protein>
    <recommendedName>
        <fullName evidence="2">VWFA domain-containing protein</fullName>
    </recommendedName>
</protein>
<sequence>MRDCPLWWVWMPERVRMPEAARLAGWPVDLAEVAAHFGERLRGAGLPAGPDRCQRFAGAIRLAAPRTTQQLRWCARATLATGPAQLALLDRVFDEVFGGLVDPADSRGDPNAPPLSPGSFPPVSFAPEAPSPSGAGLDGRDSGSARAEADAHSGRAGVRVDVPSAASAGERLAGRDFAELTAQELALLADVMGRLRLATPPRRCRRTRRVPHGHRVDLRATLRLGRRTGGDPLRVIRQRARDKPRRLVALCDISRSMEPYARAMLQLLYCAAGGTRAEVFTFATRLTRLTPVLARTAPAVALERAGRAAPDWSGGTRIGAALREFTDRYGRRGLARGAVILIISDGWETGDPVPLGREMARLSRLAYRIVWVNPRTQSPRYRPLVGGMAAAWPHCDAVVSAHRLTALTDLLDALADPQRRRTNQFREG</sequence>
<evidence type="ECO:0000313" key="3">
    <source>
        <dbReference type="EMBL" id="GIH16399.1"/>
    </source>
</evidence>
<dbReference type="Gene3D" id="3.40.50.410">
    <property type="entry name" value="von Willebrand factor, type A domain"/>
    <property type="match status" value="1"/>
</dbReference>
<proteinExistence type="predicted"/>
<feature type="domain" description="VWFA" evidence="2">
    <location>
        <begin position="244"/>
        <end position="410"/>
    </location>
</feature>
<dbReference type="EMBL" id="BONZ01000043">
    <property type="protein sequence ID" value="GIH16399.1"/>
    <property type="molecule type" value="Genomic_DNA"/>
</dbReference>
<reference evidence="3" key="1">
    <citation type="submission" date="2021-01" db="EMBL/GenBank/DDBJ databases">
        <title>Whole genome shotgun sequence of Rugosimonospora africana NBRC 104875.</title>
        <authorList>
            <person name="Komaki H."/>
            <person name="Tamura T."/>
        </authorList>
    </citation>
    <scope>NUCLEOTIDE SEQUENCE</scope>
    <source>
        <strain evidence="3">NBRC 104875</strain>
    </source>
</reference>
<evidence type="ECO:0000259" key="2">
    <source>
        <dbReference type="SMART" id="SM00327"/>
    </source>
</evidence>
<evidence type="ECO:0000256" key="1">
    <source>
        <dbReference type="SAM" id="MobiDB-lite"/>
    </source>
</evidence>
<dbReference type="PANTHER" id="PTHR39338">
    <property type="entry name" value="BLL5662 PROTEIN-RELATED"/>
    <property type="match status" value="1"/>
</dbReference>
<feature type="compositionally biased region" description="Basic and acidic residues" evidence="1">
    <location>
        <begin position="138"/>
        <end position="153"/>
    </location>
</feature>
<dbReference type="SUPFAM" id="SSF53300">
    <property type="entry name" value="vWA-like"/>
    <property type="match status" value="1"/>
</dbReference>
<evidence type="ECO:0000313" key="4">
    <source>
        <dbReference type="Proteomes" id="UP000642748"/>
    </source>
</evidence>